<dbReference type="OMA" id="FAIRGAC"/>
<proteinExistence type="predicted"/>
<evidence type="ECO:0000256" key="1">
    <source>
        <dbReference type="SAM" id="MobiDB-lite"/>
    </source>
</evidence>
<feature type="compositionally biased region" description="Polar residues" evidence="1">
    <location>
        <begin position="314"/>
        <end position="326"/>
    </location>
</feature>
<dbReference type="Proteomes" id="UP000008143">
    <property type="component" value="Chromosome 7"/>
</dbReference>
<dbReference type="KEGG" id="xtr:100498106"/>
<feature type="region of interest" description="Disordered" evidence="1">
    <location>
        <begin position="301"/>
        <end position="326"/>
    </location>
</feature>
<dbReference type="AGR" id="Xenbase:XB-GENE-29099315"/>
<dbReference type="CTD" id="284338"/>
<feature type="region of interest" description="Disordered" evidence="1">
    <location>
        <begin position="176"/>
        <end position="227"/>
    </location>
</feature>
<dbReference type="Xenbase" id="XB-GENE-29099315">
    <property type="gene designation" value="prr19"/>
</dbReference>
<evidence type="ECO:0000313" key="4">
    <source>
        <dbReference type="RefSeq" id="XP_012822908.1"/>
    </source>
</evidence>
<gene>
    <name evidence="3 4 5 6" type="primary">prr19</name>
</gene>
<organism evidence="2 4">
    <name type="scientific">Xenopus tropicalis</name>
    <name type="common">Western clawed frog</name>
    <name type="synonym">Silurana tropicalis</name>
    <dbReference type="NCBI Taxonomy" id="8364"/>
    <lineage>
        <taxon>Eukaryota</taxon>
        <taxon>Metazoa</taxon>
        <taxon>Chordata</taxon>
        <taxon>Craniata</taxon>
        <taxon>Vertebrata</taxon>
        <taxon>Euteleostomi</taxon>
        <taxon>Amphibia</taxon>
        <taxon>Batrachia</taxon>
        <taxon>Anura</taxon>
        <taxon>Pipoidea</taxon>
        <taxon>Pipidae</taxon>
        <taxon>Xenopodinae</taxon>
        <taxon>Xenopus</taxon>
        <taxon>Silurana</taxon>
    </lineage>
</organism>
<dbReference type="RefSeq" id="XP_004916322.1">
    <property type="nucleotide sequence ID" value="XM_004916265.4"/>
</dbReference>
<dbReference type="RefSeq" id="XP_012822909.1">
    <property type="nucleotide sequence ID" value="XM_012967455.2"/>
</dbReference>
<sequence>MNRGNSCPFAPASSSTGSEPKAPAVHRQQNNANQSTANSLLRVKRRKTKKERNSARFNQSDGQRFLPSGSKCPFVRKKNPRAHSGFVRVVPPFAIRGECNSNPIIITQGRLTHHMGLFHGEVKSIDIKRLDLVKDAAKEVQPDNIAQLDTGEGNLAPRLDPTPITVLEDQGGATSLKHTAPESHILGSKPLLSQNKERGDLTPFTQGSSARLPLTSPHSQPKIPNCQRQSIPVPEAAEKIFKMLDSRSLFPARNLVTETKKSILAKLKQQQRMLGTNLSPLSLLKKLNYIHRGMSVIPEGSGLGYSKKTDDTQTGHGPQSVPGQNYISPFPVSTLSGTSSMHKAQAVCADSCHAEMDLSNQLLGYRPGYKHKGQLLYSETGSHLCEGIAPRDQFSLMPESGTNVKWRPSCNDIMACTHTGHPLSETISPRQWDTRKCTTPIRRPLLDMFTVPGSQIDRGNWPGMAAECAASIRNRPNEHGASFGVQRDIWNYDTGKSPGFAFSRPCLDSSTRAPRLHCGELNPHRDSTFSIESSLGCIPRGLGCQSSVAPENFNCKDPKDSPFNFLQPKRSLIQTRTTETESPHPLFPIMTPSYAWRNIRDVRAPMSMDRPGSMWSQCEEDWPQRQLHTSHSTESENLFVSHPEGGSLRQALFERSSPDTWVFPRMKLY</sequence>
<feature type="compositionally biased region" description="Low complexity" evidence="1">
    <location>
        <begin position="28"/>
        <end position="39"/>
    </location>
</feature>
<dbReference type="RefSeq" id="XP_012822908.1">
    <property type="nucleotide sequence ID" value="XM_012967454.3"/>
</dbReference>
<dbReference type="InterPro" id="IPR029355">
    <property type="entry name" value="Pro-rich_19"/>
</dbReference>
<keyword evidence="2" id="KW-1185">Reference proteome</keyword>
<name>A0A8J0SU93_XENTR</name>
<protein>
    <submittedName>
        <fullName evidence="3 4">Proline-rich protein 19</fullName>
    </submittedName>
</protein>
<evidence type="ECO:0000313" key="5">
    <source>
        <dbReference type="RefSeq" id="XP_012822909.1"/>
    </source>
</evidence>
<accession>A0A8J0SU93</accession>
<dbReference type="AlphaFoldDB" id="A0A8J0SU93"/>
<dbReference type="GeneID" id="100498106"/>
<feature type="region of interest" description="Disordered" evidence="1">
    <location>
        <begin position="1"/>
        <end position="63"/>
    </location>
</feature>
<reference evidence="3 4" key="1">
    <citation type="submission" date="2025-04" db="UniProtKB">
        <authorList>
            <consortium name="RefSeq"/>
        </authorList>
    </citation>
    <scope>IDENTIFICATION</scope>
    <source>
        <strain evidence="3 4">Nigerian</strain>
        <tissue evidence="3 4">Liver and blood</tissue>
    </source>
</reference>
<dbReference type="Pfam" id="PF15455">
    <property type="entry name" value="Pro-rich_19"/>
    <property type="match status" value="1"/>
</dbReference>
<dbReference type="PANTHER" id="PTHR37346:SF1">
    <property type="entry name" value="PROLINE-RICH PROTEIN 19"/>
    <property type="match status" value="1"/>
</dbReference>
<dbReference type="PANTHER" id="PTHR37346">
    <property type="entry name" value="PROLINE-RICH PROTEIN 19"/>
    <property type="match status" value="1"/>
</dbReference>
<evidence type="ECO:0000313" key="3">
    <source>
        <dbReference type="RefSeq" id="XP_004916322.1"/>
    </source>
</evidence>
<evidence type="ECO:0000313" key="2">
    <source>
        <dbReference type="Proteomes" id="UP000008143"/>
    </source>
</evidence>
<evidence type="ECO:0000313" key="6">
    <source>
        <dbReference type="Xenbase" id="XB-GENE-29099315"/>
    </source>
</evidence>
<dbReference type="OrthoDB" id="9451259at2759"/>